<sequence>MRLIAPHIRRAVVIGKMFEFKAAELATFVDTLDGLGAGMYLVDPGGRLIHANTAGNAILDARDILSSVGGRLVASDPQVDRTLRDVFATAGQGDAALGIRGIALPLTGREGDRYVAHALPLTSGARRRAGIVYTATAALFVRKASLAVASIPGAIGSAFKLTPTELRVLLAIVEVGGVPEVAMAFGVADSTVRTHVSRLFEKTGTARQADLVKLVAGYTTPLAG</sequence>
<evidence type="ECO:0000259" key="1">
    <source>
        <dbReference type="SMART" id="SM00421"/>
    </source>
</evidence>
<dbReference type="AlphaFoldDB" id="A0A1X3FND6"/>
<reference evidence="4 5" key="1">
    <citation type="submission" date="2017-03" db="EMBL/GenBank/DDBJ databases">
        <title>Whole genome sequences of fourteen strains of Bradyrhizobium canariense and one strain of Bradyrhizobium japonicum isolated from Lupinus (Papilionoideae: Genisteae) species in Algeria.</title>
        <authorList>
            <person name="Crovadore J."/>
            <person name="Chekireb D."/>
            <person name="Brachmann A."/>
            <person name="Chablais R."/>
            <person name="Cochard B."/>
            <person name="Lefort F."/>
        </authorList>
    </citation>
    <scope>NUCLEOTIDE SEQUENCE [LARGE SCALE GENOMIC DNA]</scope>
    <source>
        <strain evidence="2 4">UBMA195</strain>
        <strain evidence="3 5">UBMAN05</strain>
    </source>
</reference>
<dbReference type="InterPro" id="IPR000792">
    <property type="entry name" value="Tscrpt_reg_LuxR_C"/>
</dbReference>
<evidence type="ECO:0000313" key="2">
    <source>
        <dbReference type="EMBL" id="OSJ01899.1"/>
    </source>
</evidence>
<dbReference type="SMART" id="SM00421">
    <property type="entry name" value="HTH_LUXR"/>
    <property type="match status" value="1"/>
</dbReference>
<dbReference type="EMBL" id="NAFI01000190">
    <property type="protein sequence ID" value="OSJ01899.1"/>
    <property type="molecule type" value="Genomic_DNA"/>
</dbReference>
<protein>
    <submittedName>
        <fullName evidence="2">Transcriptional regulator</fullName>
    </submittedName>
</protein>
<dbReference type="Proteomes" id="UP000193884">
    <property type="component" value="Unassembled WGS sequence"/>
</dbReference>
<keyword evidence="5" id="KW-1185">Reference proteome</keyword>
<gene>
    <name evidence="3" type="ORF">BST63_09420</name>
    <name evidence="2" type="ORF">BSZ18_38285</name>
</gene>
<dbReference type="GO" id="GO:0006355">
    <property type="term" value="P:regulation of DNA-templated transcription"/>
    <property type="evidence" value="ECO:0007669"/>
    <property type="project" value="InterPro"/>
</dbReference>
<dbReference type="EMBL" id="NAFK01000147">
    <property type="protein sequence ID" value="OSJ31659.1"/>
    <property type="molecule type" value="Genomic_DNA"/>
</dbReference>
<evidence type="ECO:0000313" key="3">
    <source>
        <dbReference type="EMBL" id="OSJ31659.1"/>
    </source>
</evidence>
<dbReference type="Pfam" id="PF00196">
    <property type="entry name" value="GerE"/>
    <property type="match status" value="1"/>
</dbReference>
<proteinExistence type="predicted"/>
<dbReference type="InterPro" id="IPR016032">
    <property type="entry name" value="Sig_transdc_resp-reg_C-effctor"/>
</dbReference>
<dbReference type="InterPro" id="IPR036388">
    <property type="entry name" value="WH-like_DNA-bd_sf"/>
</dbReference>
<evidence type="ECO:0000313" key="4">
    <source>
        <dbReference type="Proteomes" id="UP000193553"/>
    </source>
</evidence>
<dbReference type="SUPFAM" id="SSF46894">
    <property type="entry name" value="C-terminal effector domain of the bipartite response regulators"/>
    <property type="match status" value="1"/>
</dbReference>
<feature type="domain" description="HTH luxR-type" evidence="1">
    <location>
        <begin position="158"/>
        <end position="215"/>
    </location>
</feature>
<evidence type="ECO:0000313" key="5">
    <source>
        <dbReference type="Proteomes" id="UP000193884"/>
    </source>
</evidence>
<dbReference type="Proteomes" id="UP000193553">
    <property type="component" value="Unassembled WGS sequence"/>
</dbReference>
<dbReference type="Gene3D" id="1.10.10.10">
    <property type="entry name" value="Winged helix-like DNA-binding domain superfamily/Winged helix DNA-binding domain"/>
    <property type="match status" value="1"/>
</dbReference>
<accession>A0A1X3FND6</accession>
<name>A0A1X3FND6_9BRAD</name>
<comment type="caution">
    <text evidence="2">The sequence shown here is derived from an EMBL/GenBank/DDBJ whole genome shotgun (WGS) entry which is preliminary data.</text>
</comment>
<dbReference type="GO" id="GO:0003677">
    <property type="term" value="F:DNA binding"/>
    <property type="evidence" value="ECO:0007669"/>
    <property type="project" value="InterPro"/>
</dbReference>
<organism evidence="2 4">
    <name type="scientific">Bradyrhizobium canariense</name>
    <dbReference type="NCBI Taxonomy" id="255045"/>
    <lineage>
        <taxon>Bacteria</taxon>
        <taxon>Pseudomonadati</taxon>
        <taxon>Pseudomonadota</taxon>
        <taxon>Alphaproteobacteria</taxon>
        <taxon>Hyphomicrobiales</taxon>
        <taxon>Nitrobacteraceae</taxon>
        <taxon>Bradyrhizobium</taxon>
    </lineage>
</organism>